<keyword evidence="2" id="KW-1185">Reference proteome</keyword>
<comment type="caution">
    <text evidence="1">The sequence shown here is derived from an EMBL/GenBank/DDBJ whole genome shotgun (WGS) entry which is preliminary data.</text>
</comment>
<reference evidence="1 2" key="1">
    <citation type="submission" date="2020-04" db="EMBL/GenBank/DDBJ databases">
        <title>MicrobeNet Type strains.</title>
        <authorList>
            <person name="Nicholson A.C."/>
        </authorList>
    </citation>
    <scope>NUCLEOTIDE SEQUENCE [LARGE SCALE GENOMIC DNA]</scope>
    <source>
        <strain evidence="1 2">JCM 3332</strain>
    </source>
</reference>
<dbReference type="EMBL" id="JAAXOT010000019">
    <property type="protein sequence ID" value="NKY59952.1"/>
    <property type="molecule type" value="Genomic_DNA"/>
</dbReference>
<gene>
    <name evidence="1" type="ORF">HGA15_28160</name>
</gene>
<name>A0A846YRI4_9NOCA</name>
<evidence type="ECO:0000313" key="1">
    <source>
        <dbReference type="EMBL" id="NKY59952.1"/>
    </source>
</evidence>
<protein>
    <submittedName>
        <fullName evidence="1">Uncharacterized protein</fullName>
    </submittedName>
</protein>
<organism evidence="1 2">
    <name type="scientific">Nocardia flavorosea</name>
    <dbReference type="NCBI Taxonomy" id="53429"/>
    <lineage>
        <taxon>Bacteria</taxon>
        <taxon>Bacillati</taxon>
        <taxon>Actinomycetota</taxon>
        <taxon>Actinomycetes</taxon>
        <taxon>Mycobacteriales</taxon>
        <taxon>Nocardiaceae</taxon>
        <taxon>Nocardia</taxon>
    </lineage>
</organism>
<dbReference type="RefSeq" id="WP_157117135.1">
    <property type="nucleotide sequence ID" value="NZ_JAAXOT010000019.1"/>
</dbReference>
<accession>A0A846YRI4</accession>
<sequence>MTIPYAFTPDRLQCIQVHDRLGGAVHDRAADIGRLEYRHQRAAADGDHPGEVGVERLLPVGGPGGFGQPGPPAAQGIDVERDEVGLPGLPVCLASPPG</sequence>
<dbReference type="Proteomes" id="UP000570678">
    <property type="component" value="Unassembled WGS sequence"/>
</dbReference>
<evidence type="ECO:0000313" key="2">
    <source>
        <dbReference type="Proteomes" id="UP000570678"/>
    </source>
</evidence>
<dbReference type="AlphaFoldDB" id="A0A846YRI4"/>
<proteinExistence type="predicted"/>